<organism evidence="2 3">
    <name type="scientific">Spirosoma terrae</name>
    <dbReference type="NCBI Taxonomy" id="1968276"/>
    <lineage>
        <taxon>Bacteria</taxon>
        <taxon>Pseudomonadati</taxon>
        <taxon>Bacteroidota</taxon>
        <taxon>Cytophagia</taxon>
        <taxon>Cytophagales</taxon>
        <taxon>Cytophagaceae</taxon>
        <taxon>Spirosoma</taxon>
    </lineage>
</organism>
<protein>
    <submittedName>
        <fullName evidence="2">DUF2254 domain-containing protein</fullName>
    </submittedName>
</protein>
<feature type="transmembrane region" description="Helical" evidence="1">
    <location>
        <begin position="140"/>
        <end position="160"/>
    </location>
</feature>
<name>A0A6L9LGQ2_9BACT</name>
<evidence type="ECO:0000256" key="1">
    <source>
        <dbReference type="SAM" id="Phobius"/>
    </source>
</evidence>
<accession>A0A6L9LGQ2</accession>
<keyword evidence="1" id="KW-0812">Transmembrane</keyword>
<feature type="transmembrane region" description="Helical" evidence="1">
    <location>
        <begin position="106"/>
        <end position="128"/>
    </location>
</feature>
<comment type="caution">
    <text evidence="2">The sequence shown here is derived from an EMBL/GenBank/DDBJ whole genome shotgun (WGS) entry which is preliminary data.</text>
</comment>
<sequence length="441" mass="49260">MLARLRLYWHQLRESLWFVPGMMVLASFVLAYGLVAFDAYTNWHGEKRFPLLFGTGAEGARGMLGAIAGSMLTVATLSFSLTLSTISQVSSQYSPQVLRGFIRDRINQVVMGYFVGVFTYCLLVLGTIRGTDDIKFVPSTAVLVGLILALGGVAALIFFIHHIADSLQTGTIVQRIFNETCQAVSHLFPGQFGEPISERQEVEEAMHYVDDKYEWISVAATQSGYLQQINQDGILKWATHHHAIIRIEKEIGTFLGKGTILFFARSTVERADTNESDWADALLDYVSIGRYRNVEQDAAFGIQQLVDVALKALSPGVNDTTTAIMAVDYLGAIGEQLARRELPARLRSDGKHIRVMVKAADFEDYIRLAFDLIRINAKGNHAVFRRLFRALALVKGAVCSSDRTLLIREQADLLMSYAEQTLSTEYEKEQVRELYKKLLNA</sequence>
<dbReference type="InterPro" id="IPR018723">
    <property type="entry name" value="DUF2254_membrane"/>
</dbReference>
<feature type="transmembrane region" description="Helical" evidence="1">
    <location>
        <begin position="16"/>
        <end position="41"/>
    </location>
</feature>
<dbReference type="Pfam" id="PF10011">
    <property type="entry name" value="DUF2254"/>
    <property type="match status" value="1"/>
</dbReference>
<feature type="transmembrane region" description="Helical" evidence="1">
    <location>
        <begin position="62"/>
        <end position="86"/>
    </location>
</feature>
<keyword evidence="3" id="KW-1185">Reference proteome</keyword>
<evidence type="ECO:0000313" key="3">
    <source>
        <dbReference type="Proteomes" id="UP000474175"/>
    </source>
</evidence>
<dbReference type="AlphaFoldDB" id="A0A6L9LGQ2"/>
<dbReference type="EMBL" id="JAAFZH010000013">
    <property type="protein sequence ID" value="NDU97768.1"/>
    <property type="molecule type" value="Genomic_DNA"/>
</dbReference>
<dbReference type="Proteomes" id="UP000474175">
    <property type="component" value="Unassembled WGS sequence"/>
</dbReference>
<dbReference type="RefSeq" id="WP_163953552.1">
    <property type="nucleotide sequence ID" value="NZ_JAAFZH010000013.1"/>
</dbReference>
<reference evidence="2 3" key="1">
    <citation type="submission" date="2020-02" db="EMBL/GenBank/DDBJ databases">
        <title>Draft genome sequence of two Spirosoma agri KCTC 52727 and Spirosoma terrae KCTC 52035.</title>
        <authorList>
            <person name="Rojas J."/>
            <person name="Ambika Manirajan B."/>
            <person name="Suarez C."/>
            <person name="Ratering S."/>
            <person name="Schnell S."/>
        </authorList>
    </citation>
    <scope>NUCLEOTIDE SEQUENCE [LARGE SCALE GENOMIC DNA]</scope>
    <source>
        <strain evidence="2 3">KCTC 52035</strain>
    </source>
</reference>
<gene>
    <name evidence="2" type="ORF">GK108_22985</name>
</gene>
<evidence type="ECO:0000313" key="2">
    <source>
        <dbReference type="EMBL" id="NDU97768.1"/>
    </source>
</evidence>
<proteinExistence type="predicted"/>
<keyword evidence="1" id="KW-1133">Transmembrane helix</keyword>
<keyword evidence="1" id="KW-0472">Membrane</keyword>